<accession>A0A438I5S2</accession>
<reference evidence="1 2" key="1">
    <citation type="journal article" date="2018" name="PLoS Genet.">
        <title>Population sequencing reveals clonal diversity and ancestral inbreeding in the grapevine cultivar Chardonnay.</title>
        <authorList>
            <person name="Roach M.J."/>
            <person name="Johnson D.L."/>
            <person name="Bohlmann J."/>
            <person name="van Vuuren H.J."/>
            <person name="Jones S.J."/>
            <person name="Pretorius I.S."/>
            <person name="Schmidt S.A."/>
            <person name="Borneman A.R."/>
        </authorList>
    </citation>
    <scope>NUCLEOTIDE SEQUENCE [LARGE SCALE GENOMIC DNA]</scope>
    <source>
        <strain evidence="2">cv. Chardonnay</strain>
        <tissue evidence="1">Leaf</tissue>
    </source>
</reference>
<sequence length="158" mass="18143">MKGKGKIGFLDGSLQAPKTNDLAYEAWDHENSMALSWLINSVDLDIARLFSTYPLENCGWLIWRPIRIWEMQLNYQVHGQVLNKEPLQHLRVASGQKNTNKNRDEKRTCCVSIAMSRDIQRTPIENYMAINKIGGKVTSLLDIIVEACRLQQKMLQIV</sequence>
<comment type="caution">
    <text evidence="1">The sequence shown here is derived from an EMBL/GenBank/DDBJ whole genome shotgun (WGS) entry which is preliminary data.</text>
</comment>
<organism evidence="1 2">
    <name type="scientific">Vitis vinifera</name>
    <name type="common">Grape</name>
    <dbReference type="NCBI Taxonomy" id="29760"/>
    <lineage>
        <taxon>Eukaryota</taxon>
        <taxon>Viridiplantae</taxon>
        <taxon>Streptophyta</taxon>
        <taxon>Embryophyta</taxon>
        <taxon>Tracheophyta</taxon>
        <taxon>Spermatophyta</taxon>
        <taxon>Magnoliopsida</taxon>
        <taxon>eudicotyledons</taxon>
        <taxon>Gunneridae</taxon>
        <taxon>Pentapetalae</taxon>
        <taxon>rosids</taxon>
        <taxon>Vitales</taxon>
        <taxon>Vitaceae</taxon>
        <taxon>Viteae</taxon>
        <taxon>Vitis</taxon>
    </lineage>
</organism>
<proteinExistence type="predicted"/>
<dbReference type="Proteomes" id="UP000288805">
    <property type="component" value="Unassembled WGS sequence"/>
</dbReference>
<dbReference type="PANTHER" id="PTHR37610:SF40">
    <property type="entry name" value="OS01G0909600 PROTEIN"/>
    <property type="match status" value="1"/>
</dbReference>
<gene>
    <name evidence="1" type="ORF">CK203_037094</name>
</gene>
<dbReference type="AlphaFoldDB" id="A0A438I5S2"/>
<dbReference type="EMBL" id="QGNW01000140">
    <property type="protein sequence ID" value="RVW92053.1"/>
    <property type="molecule type" value="Genomic_DNA"/>
</dbReference>
<dbReference type="PANTHER" id="PTHR37610">
    <property type="entry name" value="CCHC-TYPE DOMAIN-CONTAINING PROTEIN"/>
    <property type="match status" value="1"/>
</dbReference>
<evidence type="ECO:0000313" key="2">
    <source>
        <dbReference type="Proteomes" id="UP000288805"/>
    </source>
</evidence>
<protein>
    <recommendedName>
        <fullName evidence="3">Retrotransposon Copia-like N-terminal domain-containing protein</fullName>
    </recommendedName>
</protein>
<name>A0A438I5S2_VITVI</name>
<evidence type="ECO:0008006" key="3">
    <source>
        <dbReference type="Google" id="ProtNLM"/>
    </source>
</evidence>
<evidence type="ECO:0000313" key="1">
    <source>
        <dbReference type="EMBL" id="RVW92053.1"/>
    </source>
</evidence>